<evidence type="ECO:0000256" key="1">
    <source>
        <dbReference type="ARBA" id="ARBA00022450"/>
    </source>
</evidence>
<dbReference type="EMBL" id="JBFTWV010000033">
    <property type="protein sequence ID" value="KAL2795624.1"/>
    <property type="molecule type" value="Genomic_DNA"/>
</dbReference>
<dbReference type="InterPro" id="IPR016039">
    <property type="entry name" value="Thiolase-like"/>
</dbReference>
<dbReference type="InterPro" id="IPR036736">
    <property type="entry name" value="ACP-like_sf"/>
</dbReference>
<dbReference type="InterPro" id="IPR014031">
    <property type="entry name" value="Ketoacyl_synth_C"/>
</dbReference>
<dbReference type="PROSITE" id="PS50075">
    <property type="entry name" value="CARRIER"/>
    <property type="match status" value="1"/>
</dbReference>
<dbReference type="PROSITE" id="PS52019">
    <property type="entry name" value="PKS_MFAS_DH"/>
    <property type="match status" value="1"/>
</dbReference>
<sequence>MISTDLFHRIAWTPATLSQEPLSFTKVVFFAPDRVLEESENERSGENESLSAYRSQLAGEGYVTEVVRNHTDIIPLSTPGTGVIIVHIPHVARNRNTESIYEAVVKSCTSLAAASQVLRRTGSNQVKLFSLAAKNGDVSELSYAPLSGLARVLKMEIPEIFGGLVETQAREDWFPLSAIQYAQGFDVIKVYEEEGVPQAASLQPFSQHEGDDSVGPLRLNPKSTYMVTGGTRGIGLEIASWLAGHGARHLILVSRSGSSGNTSRIAELEAQGVTSALRLEIDKLHAPDIKGVVHAAGIAGWHTLESCTPADIAKVLAPKVRGTLSLAALFPPGTLDFFVLMSSVGQLVGFPGQMSYAPANARDGDNCTSIQWTSWSGVGMLAESKGIAFINMEKALEAWEHVINLKVDQVAVPLRHSMLKDITPRRKTFNDYPEHAVAVVAMACRTAAGNTPDELWRLIESGKSTVPAALSTASKGKLFGNFIPDREAAALDPHQRLLLETTYQALEAAGWVSDEPETHDPSTNRHTTGCFIGITGPEYFLNLASNPPSPYAGRLSHHFGWTGPSHTLDTACSSAMLGECTRAVAGAMRVGGFLTDGYCRGEAVDGDDVQGVLLATGNNQNINNTSITNPVLESQIALYRDVLKRASTHGTGTRVGDPVEVEGIRRILGRSDRQSILHIGAVKPNIGHSEGAAGVISLIKVLLMMKHGKIPPQVHFETLNPNIAALEPDHMTIPTFLKEWSNDLRLAMVNSYGASGNNAVAVVAPPPARPSIGSVSASAWPIFISAASKVGLIASCAKLEDYISKISSKITLAQLAFALATKQNRQLPHILSTTATSSVDNLQSQLRDPERHIVVSQLPSNKLNPTVLLFSGQNGSTTPSARSLYDTSLLFRMRVQQCEKVMHSLGLPSPIPAVLDGIESKGNGDEDADLVLRHAVLFSIQYASGMAWIDSGVKPQAICGHSFGEWAALTVSGALTLEAGRASIIQRLWGADTGSMVAIEADLVATNTTPTQHLQLFLNGHPELKLEIACYNGPNNYVVAESTKDIEVLATHLEDQRSQGTRGKLRFKVLRGMHAYHCHMADSIVHACAELSASLPFQRPTHPFISCHEKYTENIGSWTGPGSNIIARNTRGPVYFGSAMQRIVDHLGQSCTFLEAGLGGPIIAMAQNAVGKAEHTFIAIGAADPMRSLADATATLWKSSAVQFWPFHRSQRECFLTSQGQSLDLPPYQFEKHKHWLEYSKSSTNKQAPITEATALCPHCNNSITDFPYIVQAGPALSDSMFDFSIDTRSSRFQELVGGHTVVGCPLCPAGMYLELVAHAVSQLHGANIAKEIFAESFEIKAPLGLDPQRLVKLTLTRKTEDKWNFHFSSTAKGKVNDRSTTHGTGTVSLRKRGEIREDLGKWMRVTDLLDNDTETEALRGAMVYKVFASMARYSTAYRGLRYLVGKGSEGAGEIVMPADSNMSILSRTPNDDIADVPLVDNFFQLAGAFVHSLRVSEEVENEETSNVCTGMEYVGPLNGLQGSGKYRAYTHIVAENSKQTILDLFAFDSLSDRMICATPGLLEVGQPKQQISASLTKQGPPAKVSNQEDDILSGVQIVLSKSLDVPVAEIVGDSLLEKLGTDSLVVPEILVALSERFKVEISTNDFAAVLDVEALCDLISSRMYSDSVSESDCKDDHGLEGGSDAHSETRLQLTILEILSKSLEVEVPEIIMTSKLEDLAFGTEISSPELASAIDVLSLCELVKSTIGISSLGSSDSSGPKLCPMKEDQELAFKSKGSIEVGLMHEAFQQVRCGFDVHADGTGFTGYWDQVYPRQLRVVKSFIVEAFDELGCPLWMFSPGQTLRPIRGTLPKYQRQVARLWEILAEAGVVDKVADNYVRGQASLNDETQSSSEQSAKLIADFPQYASAHGLVDLLGPHLADCLTGQVDPISLLSGNERGRLLLEEFYKNSPDLRAATRLLCDFLSTAVHSSIGEPIHILEIGAGTGGTTKHLVPVLQATGLPFTYTLTDVSTSLVARAKGATFKDVTNMRFLSLNVEEEPPQELQGRYHVVLSNNCIHATHDLTRCLTNIRKLVHPDTGCIALIEFTQKLPWYELVWGLLDDRRLFEDNREHSLQTPWAWEQLMRDSGFAHVDWSEGSSRESRTLRVMVGFAAQDAKRPCPAKATSILVHRGSGPADRSLYLFPDGRGYATVFNDLGQILATTSLALPVYGLNSPHTFQPSMDLGQEPPTVEEMAASFVAEIKRRQPQGQYLLGGYSFGGLMAFEVARQLIEAGDEVEKLVLLDTACPINNTSPANAFLKGDDSDELFGVGIARARRQLKEYKATKLPDNKIPQTIMVTAKHGMDPSKQDKPEERGLVLEPEEQWMANWFLNDRPKTPLGWEKLLGSENIKIIWGDCNHFWMMSTIPAMKVWGVELAEALEA</sequence>
<dbReference type="InterPro" id="IPR057326">
    <property type="entry name" value="KR_dom"/>
</dbReference>
<dbReference type="InterPro" id="IPR029063">
    <property type="entry name" value="SAM-dependent_MTases_sf"/>
</dbReference>
<dbReference type="Pfam" id="PF18558">
    <property type="entry name" value="HTH_51"/>
    <property type="match status" value="1"/>
</dbReference>
<dbReference type="InterPro" id="IPR009081">
    <property type="entry name" value="PP-bd_ACP"/>
</dbReference>
<keyword evidence="2" id="KW-0597">Phosphoprotein</keyword>
<dbReference type="InterPro" id="IPR050091">
    <property type="entry name" value="PKS_NRPS_Biosynth_Enz"/>
</dbReference>
<dbReference type="InterPro" id="IPR042104">
    <property type="entry name" value="PKS_dehydratase_sf"/>
</dbReference>
<keyword evidence="3" id="KW-0808">Transferase</keyword>
<dbReference type="CDD" id="cd05274">
    <property type="entry name" value="KR_FAS_SDR_x"/>
    <property type="match status" value="1"/>
</dbReference>
<gene>
    <name evidence="9" type="ORF">BJX66DRAFT_350446</name>
</gene>
<dbReference type="InterPro" id="IPR016035">
    <property type="entry name" value="Acyl_Trfase/lysoPLipase"/>
</dbReference>
<dbReference type="Pfam" id="PF00109">
    <property type="entry name" value="ketoacyl-synt"/>
    <property type="match status" value="1"/>
</dbReference>
<dbReference type="PANTHER" id="PTHR43775:SF21">
    <property type="entry name" value="NON-REDUCING POLYKETIDE SYNTHASE AUSA-RELATED"/>
    <property type="match status" value="1"/>
</dbReference>
<reference evidence="9 10" key="1">
    <citation type="submission" date="2024-07" db="EMBL/GenBank/DDBJ databases">
        <title>Section-level genome sequencing and comparative genomics of Aspergillus sections Usti and Cavernicolus.</title>
        <authorList>
            <consortium name="Lawrence Berkeley National Laboratory"/>
            <person name="Nybo J.L."/>
            <person name="Vesth T.C."/>
            <person name="Theobald S."/>
            <person name="Frisvad J.C."/>
            <person name="Larsen T.O."/>
            <person name="Kjaerboelling I."/>
            <person name="Rothschild-Mancinelli K."/>
            <person name="Lyhne E.K."/>
            <person name="Kogle M.E."/>
            <person name="Barry K."/>
            <person name="Clum A."/>
            <person name="Na H."/>
            <person name="Ledsgaard L."/>
            <person name="Lin J."/>
            <person name="Lipzen A."/>
            <person name="Kuo A."/>
            <person name="Riley R."/>
            <person name="Mondo S."/>
            <person name="Labutti K."/>
            <person name="Haridas S."/>
            <person name="Pangalinan J."/>
            <person name="Salamov A.A."/>
            <person name="Simmons B.A."/>
            <person name="Magnuson J.K."/>
            <person name="Chen J."/>
            <person name="Drula E."/>
            <person name="Henrissat B."/>
            <person name="Wiebenga A."/>
            <person name="Lubbers R.J."/>
            <person name="Gomes A.C."/>
            <person name="Makela M.R."/>
            <person name="Stajich J."/>
            <person name="Grigoriev I.V."/>
            <person name="Mortensen U.H."/>
            <person name="De Vries R.P."/>
            <person name="Baker S.E."/>
            <person name="Andersen M.R."/>
        </authorList>
    </citation>
    <scope>NUCLEOTIDE SEQUENCE [LARGE SCALE GENOMIC DNA]</scope>
    <source>
        <strain evidence="9 10">CBS 209.92</strain>
    </source>
</reference>
<dbReference type="Gene3D" id="1.10.1200.10">
    <property type="entry name" value="ACP-like"/>
    <property type="match status" value="1"/>
</dbReference>
<keyword evidence="10" id="KW-1185">Reference proteome</keyword>
<dbReference type="Pfam" id="PF00975">
    <property type="entry name" value="Thioesterase"/>
    <property type="match status" value="1"/>
</dbReference>
<dbReference type="Gene3D" id="3.40.50.1820">
    <property type="entry name" value="alpha/beta hydrolase"/>
    <property type="match status" value="1"/>
</dbReference>
<dbReference type="Pfam" id="PF02801">
    <property type="entry name" value="Ketoacyl-synt_C"/>
    <property type="match status" value="1"/>
</dbReference>
<dbReference type="InterPro" id="IPR013217">
    <property type="entry name" value="Methyltransf_12"/>
</dbReference>
<evidence type="ECO:0000256" key="3">
    <source>
        <dbReference type="ARBA" id="ARBA00022679"/>
    </source>
</evidence>
<dbReference type="InterPro" id="IPR014043">
    <property type="entry name" value="Acyl_transferase_dom"/>
</dbReference>
<evidence type="ECO:0008006" key="11">
    <source>
        <dbReference type="Google" id="ProtNLM"/>
    </source>
</evidence>
<dbReference type="PANTHER" id="PTHR43775">
    <property type="entry name" value="FATTY ACID SYNTHASE"/>
    <property type="match status" value="1"/>
</dbReference>
<dbReference type="Pfam" id="PF00698">
    <property type="entry name" value="Acyl_transf_1"/>
    <property type="match status" value="1"/>
</dbReference>
<proteinExistence type="predicted"/>
<evidence type="ECO:0000313" key="10">
    <source>
        <dbReference type="Proteomes" id="UP001610563"/>
    </source>
</evidence>
<dbReference type="InterPro" id="IPR029058">
    <property type="entry name" value="AB_hydrolase_fold"/>
</dbReference>
<organism evidence="9 10">
    <name type="scientific">Aspergillus keveii</name>
    <dbReference type="NCBI Taxonomy" id="714993"/>
    <lineage>
        <taxon>Eukaryota</taxon>
        <taxon>Fungi</taxon>
        <taxon>Dikarya</taxon>
        <taxon>Ascomycota</taxon>
        <taxon>Pezizomycotina</taxon>
        <taxon>Eurotiomycetes</taxon>
        <taxon>Eurotiomycetidae</taxon>
        <taxon>Eurotiales</taxon>
        <taxon>Aspergillaceae</taxon>
        <taxon>Aspergillus</taxon>
        <taxon>Aspergillus subgen. Nidulantes</taxon>
    </lineage>
</organism>
<evidence type="ECO:0000256" key="5">
    <source>
        <dbReference type="PROSITE-ProRule" id="PRU01363"/>
    </source>
</evidence>
<dbReference type="InterPro" id="IPR013968">
    <property type="entry name" value="PKS_KR"/>
</dbReference>
<feature type="region of interest" description="C-terminal hotdog fold" evidence="5">
    <location>
        <begin position="1416"/>
        <end position="1573"/>
    </location>
</feature>
<evidence type="ECO:0000256" key="4">
    <source>
        <dbReference type="ARBA" id="ARBA00023268"/>
    </source>
</evidence>
<dbReference type="SUPFAM" id="SSF51735">
    <property type="entry name" value="NAD(P)-binding Rossmann-fold domains"/>
    <property type="match status" value="2"/>
</dbReference>
<keyword evidence="1" id="KW-0596">Phosphopantetheine</keyword>
<feature type="domain" description="Carrier" evidence="6">
    <location>
        <begin position="1590"/>
        <end position="1664"/>
    </location>
</feature>
<name>A0ABR4G9B6_9EURO</name>
<evidence type="ECO:0000259" key="6">
    <source>
        <dbReference type="PROSITE" id="PS50075"/>
    </source>
</evidence>
<dbReference type="CDD" id="cd02440">
    <property type="entry name" value="AdoMet_MTases"/>
    <property type="match status" value="1"/>
</dbReference>
<dbReference type="Pfam" id="PF08659">
    <property type="entry name" value="KR"/>
    <property type="match status" value="1"/>
</dbReference>
<feature type="domain" description="PKS/mFAS DH" evidence="8">
    <location>
        <begin position="1267"/>
        <end position="1573"/>
    </location>
</feature>
<dbReference type="Pfam" id="PF00550">
    <property type="entry name" value="PP-binding"/>
    <property type="match status" value="1"/>
</dbReference>
<dbReference type="Gene3D" id="3.10.129.110">
    <property type="entry name" value="Polyketide synthase dehydratase"/>
    <property type="match status" value="1"/>
</dbReference>
<dbReference type="Gene3D" id="3.40.50.720">
    <property type="entry name" value="NAD(P)-binding Rossmann-like Domain"/>
    <property type="match status" value="1"/>
</dbReference>
<dbReference type="Pfam" id="PF08242">
    <property type="entry name" value="Methyltransf_12"/>
    <property type="match status" value="1"/>
</dbReference>
<dbReference type="Gene3D" id="3.30.70.3290">
    <property type="match status" value="1"/>
</dbReference>
<evidence type="ECO:0000259" key="7">
    <source>
        <dbReference type="PROSITE" id="PS52004"/>
    </source>
</evidence>
<dbReference type="SUPFAM" id="SSF53474">
    <property type="entry name" value="alpha/beta-Hydrolases"/>
    <property type="match status" value="1"/>
</dbReference>
<feature type="active site" description="Proton acceptor; for dehydratase activity" evidence="5">
    <location>
        <position position="1300"/>
    </location>
</feature>
<feature type="active site" description="Proton donor; for dehydratase activity" evidence="5">
    <location>
        <position position="1481"/>
    </location>
</feature>
<feature type="domain" description="Ketosynthase family 3 (KS3)" evidence="7">
    <location>
        <begin position="434"/>
        <end position="765"/>
    </location>
</feature>
<dbReference type="Gene3D" id="3.40.366.10">
    <property type="entry name" value="Malonyl-Coenzyme A Acyl Carrier Protein, domain 2"/>
    <property type="match status" value="1"/>
</dbReference>
<dbReference type="InterPro" id="IPR036291">
    <property type="entry name" value="NAD(P)-bd_dom_sf"/>
</dbReference>
<dbReference type="SUPFAM" id="SSF52151">
    <property type="entry name" value="FabD/lysophospholipase-like"/>
    <property type="match status" value="1"/>
</dbReference>
<dbReference type="SUPFAM" id="SSF53335">
    <property type="entry name" value="S-adenosyl-L-methionine-dependent methyltransferases"/>
    <property type="match status" value="1"/>
</dbReference>
<dbReference type="InterPro" id="IPR020841">
    <property type="entry name" value="PKS_Beta-ketoAc_synthase_dom"/>
</dbReference>
<dbReference type="Gene3D" id="3.40.47.10">
    <property type="match status" value="2"/>
</dbReference>
<dbReference type="SUPFAM" id="SSF47336">
    <property type="entry name" value="ACP-like"/>
    <property type="match status" value="1"/>
</dbReference>
<dbReference type="InterPro" id="IPR001031">
    <property type="entry name" value="Thioesterase"/>
</dbReference>
<dbReference type="InterPro" id="IPR049900">
    <property type="entry name" value="PKS_mFAS_DH"/>
</dbReference>
<feature type="region of interest" description="N-terminal hotdog fold" evidence="5">
    <location>
        <begin position="1267"/>
        <end position="1395"/>
    </location>
</feature>
<keyword evidence="4" id="KW-0511">Multifunctional enzyme</keyword>
<comment type="caution">
    <text evidence="9">The sequence shown here is derived from an EMBL/GenBank/DDBJ whole genome shotgun (WGS) entry which is preliminary data.</text>
</comment>
<dbReference type="SMART" id="SM00825">
    <property type="entry name" value="PKS_KS"/>
    <property type="match status" value="1"/>
</dbReference>
<dbReference type="CDD" id="cd00833">
    <property type="entry name" value="PKS"/>
    <property type="match status" value="1"/>
</dbReference>
<evidence type="ECO:0000313" key="9">
    <source>
        <dbReference type="EMBL" id="KAL2795624.1"/>
    </source>
</evidence>
<dbReference type="Proteomes" id="UP001610563">
    <property type="component" value="Unassembled WGS sequence"/>
</dbReference>
<dbReference type="InterPro" id="IPR041068">
    <property type="entry name" value="HTH_51"/>
</dbReference>
<accession>A0ABR4G9B6</accession>
<dbReference type="InterPro" id="IPR001227">
    <property type="entry name" value="Ac_transferase_dom_sf"/>
</dbReference>
<dbReference type="SUPFAM" id="SSF53901">
    <property type="entry name" value="Thiolase-like"/>
    <property type="match status" value="2"/>
</dbReference>
<evidence type="ECO:0000256" key="2">
    <source>
        <dbReference type="ARBA" id="ARBA00022553"/>
    </source>
</evidence>
<evidence type="ECO:0000259" key="8">
    <source>
        <dbReference type="PROSITE" id="PS52019"/>
    </source>
</evidence>
<dbReference type="Gene3D" id="3.40.50.150">
    <property type="entry name" value="Vaccinia Virus protein VP39"/>
    <property type="match status" value="1"/>
</dbReference>
<dbReference type="InterPro" id="IPR014030">
    <property type="entry name" value="Ketoacyl_synth_N"/>
</dbReference>
<dbReference type="SMART" id="SM00827">
    <property type="entry name" value="PKS_AT"/>
    <property type="match status" value="1"/>
</dbReference>
<dbReference type="SMART" id="SM00822">
    <property type="entry name" value="PKS_KR"/>
    <property type="match status" value="1"/>
</dbReference>
<dbReference type="PROSITE" id="PS52004">
    <property type="entry name" value="KS3_2"/>
    <property type="match status" value="1"/>
</dbReference>
<protein>
    <recommendedName>
        <fullName evidence="11">Polyketide synthase</fullName>
    </recommendedName>
</protein>